<dbReference type="GO" id="GO:0003924">
    <property type="term" value="F:GTPase activity"/>
    <property type="evidence" value="ECO:0007669"/>
    <property type="project" value="InterPro"/>
</dbReference>
<dbReference type="Pfam" id="PF00071">
    <property type="entry name" value="Ras"/>
    <property type="match status" value="1"/>
</dbReference>
<protein>
    <submittedName>
        <fullName evidence="3">Uncharacterized protein</fullName>
    </submittedName>
</protein>
<dbReference type="EMBL" id="BPLQ01005449">
    <property type="protein sequence ID" value="GIY14980.1"/>
    <property type="molecule type" value="Genomic_DNA"/>
</dbReference>
<evidence type="ECO:0000256" key="1">
    <source>
        <dbReference type="ARBA" id="ARBA00022741"/>
    </source>
</evidence>
<reference evidence="3 4" key="1">
    <citation type="submission" date="2021-06" db="EMBL/GenBank/DDBJ databases">
        <title>Caerostris darwini draft genome.</title>
        <authorList>
            <person name="Kono N."/>
            <person name="Arakawa K."/>
        </authorList>
    </citation>
    <scope>NUCLEOTIDE SEQUENCE [LARGE SCALE GENOMIC DNA]</scope>
</reference>
<proteinExistence type="predicted"/>
<keyword evidence="4" id="KW-1185">Reference proteome</keyword>
<dbReference type="GO" id="GO:0005525">
    <property type="term" value="F:GTP binding"/>
    <property type="evidence" value="ECO:0007669"/>
    <property type="project" value="UniProtKB-KW"/>
</dbReference>
<evidence type="ECO:0000313" key="3">
    <source>
        <dbReference type="EMBL" id="GIY14980.1"/>
    </source>
</evidence>
<dbReference type="InterPro" id="IPR001806">
    <property type="entry name" value="Small_GTPase"/>
</dbReference>
<name>A0AAV4R0E0_9ARAC</name>
<dbReference type="InterPro" id="IPR050227">
    <property type="entry name" value="Rab"/>
</dbReference>
<dbReference type="SUPFAM" id="SSF52540">
    <property type="entry name" value="P-loop containing nucleoside triphosphate hydrolases"/>
    <property type="match status" value="1"/>
</dbReference>
<organism evidence="3 4">
    <name type="scientific">Caerostris darwini</name>
    <dbReference type="NCBI Taxonomy" id="1538125"/>
    <lineage>
        <taxon>Eukaryota</taxon>
        <taxon>Metazoa</taxon>
        <taxon>Ecdysozoa</taxon>
        <taxon>Arthropoda</taxon>
        <taxon>Chelicerata</taxon>
        <taxon>Arachnida</taxon>
        <taxon>Araneae</taxon>
        <taxon>Araneomorphae</taxon>
        <taxon>Entelegynae</taxon>
        <taxon>Araneoidea</taxon>
        <taxon>Araneidae</taxon>
        <taxon>Caerostris</taxon>
    </lineage>
</organism>
<dbReference type="InterPro" id="IPR027417">
    <property type="entry name" value="P-loop_NTPase"/>
</dbReference>
<dbReference type="PROSITE" id="PS51419">
    <property type="entry name" value="RAB"/>
    <property type="match status" value="1"/>
</dbReference>
<keyword evidence="2" id="KW-0342">GTP-binding</keyword>
<dbReference type="PANTHER" id="PTHR47977">
    <property type="entry name" value="RAS-RELATED PROTEIN RAB"/>
    <property type="match status" value="1"/>
</dbReference>
<accession>A0AAV4R0E0</accession>
<dbReference type="Gene3D" id="3.40.50.300">
    <property type="entry name" value="P-loop containing nucleotide triphosphate hydrolases"/>
    <property type="match status" value="1"/>
</dbReference>
<dbReference type="Proteomes" id="UP001054837">
    <property type="component" value="Unassembled WGS sequence"/>
</dbReference>
<gene>
    <name evidence="3" type="ORF">CDAR_114631</name>
</gene>
<evidence type="ECO:0000256" key="2">
    <source>
        <dbReference type="ARBA" id="ARBA00023134"/>
    </source>
</evidence>
<sequence length="118" mass="13290">MSPTDLNPYPPLPLSHKYGVLLLDHLKGYESNVFDKVVVVVVVVTHPQCPAVRDRHPMSSLLMDGGKRVNFCCDGALNKVVNVDDTKVKLQIWDTAGQERFRSVTHAYYRDAHGKFII</sequence>
<evidence type="ECO:0000313" key="4">
    <source>
        <dbReference type="Proteomes" id="UP001054837"/>
    </source>
</evidence>
<dbReference type="AlphaFoldDB" id="A0AAV4R0E0"/>
<keyword evidence="1" id="KW-0547">Nucleotide-binding</keyword>
<comment type="caution">
    <text evidence="3">The sequence shown here is derived from an EMBL/GenBank/DDBJ whole genome shotgun (WGS) entry which is preliminary data.</text>
</comment>